<organism evidence="6 7">
    <name type="scientific">Galeopterus variegatus</name>
    <name type="common">Malayan flying lemur</name>
    <name type="synonym">Cynocephalus variegatus</name>
    <dbReference type="NCBI Taxonomy" id="482537"/>
    <lineage>
        <taxon>Eukaryota</taxon>
        <taxon>Metazoa</taxon>
        <taxon>Chordata</taxon>
        <taxon>Craniata</taxon>
        <taxon>Vertebrata</taxon>
        <taxon>Euteleostomi</taxon>
        <taxon>Mammalia</taxon>
        <taxon>Eutheria</taxon>
        <taxon>Euarchontoglires</taxon>
        <taxon>Dermoptera</taxon>
        <taxon>Cynocephalidae</taxon>
        <taxon>Galeopterus</taxon>
    </lineage>
</organism>
<protein>
    <submittedName>
        <fullName evidence="7">Nucleoporin-62 C-terminal-like protein isoform X1</fullName>
    </submittedName>
</protein>
<evidence type="ECO:0000256" key="2">
    <source>
        <dbReference type="ARBA" id="ARBA00022448"/>
    </source>
</evidence>
<keyword evidence="2" id="KW-0813">Transport</keyword>
<proteinExistence type="inferred from homology"/>
<dbReference type="Pfam" id="PF05064">
    <property type="entry name" value="Nsp1_C"/>
    <property type="match status" value="1"/>
</dbReference>
<dbReference type="RefSeq" id="XP_008582207.1">
    <property type="nucleotide sequence ID" value="XM_008583985.1"/>
</dbReference>
<evidence type="ECO:0000256" key="3">
    <source>
        <dbReference type="ARBA" id="ARBA00022927"/>
    </source>
</evidence>
<dbReference type="PANTHER" id="PTHR12084">
    <property type="entry name" value="NUCLEAR PORE GLYCOPROTEIN P62-RELATED"/>
    <property type="match status" value="1"/>
</dbReference>
<dbReference type="GeneID" id="103599817"/>
<evidence type="ECO:0000256" key="1">
    <source>
        <dbReference type="ARBA" id="ARBA00005911"/>
    </source>
</evidence>
<comment type="similarity">
    <text evidence="1">Belongs to the nucleoporin NSP1/NUP62 family.</text>
</comment>
<sequence>MAASQSLPIYFGAERGSGGYHEGFTPASAVATTTSSSTMFFTSLSTAFTSTAATRMSSTISTSNTSTITTTTTTTVTSGLTQNLKLGRSTGTNTTVAVGVTSVPFTSTVNAIVTPVMAYGQLENLTNNWSFELEDYEKYFLYHATHVDAWKRALIDNDEKITTLYGELEKVKLDQKRLEEELDFILSEQKELENILIPLEEFLKDQSRRRPFYLQYPDEERERIYKLAEIIEAQLKQMSQDLKDIIGHLNSLESRAESTDPLQKICKILNAHMNSLQWIEHNSDMLQRKVEEITALQAAAYNVKIAFD</sequence>
<evidence type="ECO:0000313" key="7">
    <source>
        <dbReference type="RefSeq" id="XP_008582207.1"/>
    </source>
</evidence>
<evidence type="ECO:0000259" key="5">
    <source>
        <dbReference type="Pfam" id="PF05064"/>
    </source>
</evidence>
<feature type="domain" description="Nucleoporin NSP1-like C-terminal" evidence="5">
    <location>
        <begin position="108"/>
        <end position="208"/>
    </location>
</feature>
<name>A0ABM0RNL6_GALVR</name>
<keyword evidence="4" id="KW-0175">Coiled coil</keyword>
<gene>
    <name evidence="7" type="primary">NUP62CL</name>
</gene>
<dbReference type="InterPro" id="IPR007758">
    <property type="entry name" value="Nucleoporin_NSP1_C"/>
</dbReference>
<dbReference type="PANTHER" id="PTHR12084:SF13">
    <property type="entry name" value="NUCLEOPORIN 62 C-TERMINAL LIKE"/>
    <property type="match status" value="1"/>
</dbReference>
<reference evidence="7" key="1">
    <citation type="submission" date="2025-08" db="UniProtKB">
        <authorList>
            <consortium name="RefSeq"/>
        </authorList>
    </citation>
    <scope>IDENTIFICATION</scope>
</reference>
<accession>A0ABM0RNL6</accession>
<dbReference type="Gene3D" id="1.20.5.170">
    <property type="match status" value="1"/>
</dbReference>
<dbReference type="Proteomes" id="UP000694923">
    <property type="component" value="Unplaced"/>
</dbReference>
<dbReference type="InterPro" id="IPR026010">
    <property type="entry name" value="NSP1/NUP62"/>
</dbReference>
<keyword evidence="6" id="KW-1185">Reference proteome</keyword>
<evidence type="ECO:0000313" key="6">
    <source>
        <dbReference type="Proteomes" id="UP000694923"/>
    </source>
</evidence>
<feature type="coiled-coil region" evidence="4">
    <location>
        <begin position="161"/>
        <end position="195"/>
    </location>
</feature>
<keyword evidence="3" id="KW-0653">Protein transport</keyword>
<evidence type="ECO:0000256" key="4">
    <source>
        <dbReference type="SAM" id="Coils"/>
    </source>
</evidence>